<keyword evidence="3" id="KW-1185">Reference proteome</keyword>
<evidence type="ECO:0000256" key="1">
    <source>
        <dbReference type="SAM" id="MobiDB-lite"/>
    </source>
</evidence>
<dbReference type="Proteomes" id="UP000268014">
    <property type="component" value="Unassembled WGS sequence"/>
</dbReference>
<dbReference type="EMBL" id="UZAF01021425">
    <property type="protein sequence ID" value="VDO78075.1"/>
    <property type="molecule type" value="Genomic_DNA"/>
</dbReference>
<dbReference type="AlphaFoldDB" id="A0A0N4X5E9"/>
<feature type="compositionally biased region" description="Polar residues" evidence="1">
    <location>
        <begin position="78"/>
        <end position="89"/>
    </location>
</feature>
<accession>A0A0N4X5E9</accession>
<dbReference type="WBParaSite" id="HPLM_0001959101-mRNA-1">
    <property type="protein sequence ID" value="HPLM_0001959101-mRNA-1"/>
    <property type="gene ID" value="HPLM_0001959101"/>
</dbReference>
<evidence type="ECO:0000313" key="2">
    <source>
        <dbReference type="EMBL" id="VDO78075.1"/>
    </source>
</evidence>
<protein>
    <submittedName>
        <fullName evidence="2 4">Uncharacterized protein</fullName>
    </submittedName>
</protein>
<feature type="region of interest" description="Disordered" evidence="1">
    <location>
        <begin position="78"/>
        <end position="102"/>
    </location>
</feature>
<reference evidence="2 3" key="2">
    <citation type="submission" date="2018-11" db="EMBL/GenBank/DDBJ databases">
        <authorList>
            <consortium name="Pathogen Informatics"/>
        </authorList>
    </citation>
    <scope>NUCLEOTIDE SEQUENCE [LARGE SCALE GENOMIC DNA]</scope>
    <source>
        <strain evidence="2 3">MHpl1</strain>
    </source>
</reference>
<proteinExistence type="predicted"/>
<reference evidence="4" key="1">
    <citation type="submission" date="2017-02" db="UniProtKB">
        <authorList>
            <consortium name="WormBaseParasite"/>
        </authorList>
    </citation>
    <scope>IDENTIFICATION</scope>
</reference>
<evidence type="ECO:0000313" key="4">
    <source>
        <dbReference type="WBParaSite" id="HPLM_0001959101-mRNA-1"/>
    </source>
</evidence>
<evidence type="ECO:0000313" key="3">
    <source>
        <dbReference type="Proteomes" id="UP000268014"/>
    </source>
</evidence>
<organism evidence="4">
    <name type="scientific">Haemonchus placei</name>
    <name type="common">Barber's pole worm</name>
    <dbReference type="NCBI Taxonomy" id="6290"/>
    <lineage>
        <taxon>Eukaryota</taxon>
        <taxon>Metazoa</taxon>
        <taxon>Ecdysozoa</taxon>
        <taxon>Nematoda</taxon>
        <taxon>Chromadorea</taxon>
        <taxon>Rhabditida</taxon>
        <taxon>Rhabditina</taxon>
        <taxon>Rhabditomorpha</taxon>
        <taxon>Strongyloidea</taxon>
        <taxon>Trichostrongylidae</taxon>
        <taxon>Haemonchus</taxon>
    </lineage>
</organism>
<gene>
    <name evidence="2" type="ORF">HPLM_LOCUS19583</name>
</gene>
<name>A0A0N4X5E9_HAEPC</name>
<sequence>MLWQAPNVVMFTNSISYGVAQSSKAQESEDIEGAVLSRRPKIGDLVRLLRLRHRRSDVSNPSCDSAMTGRYKHYLSGSLRTSDSPSSYHNGYARSSLIQRFQ</sequence>